<reference evidence="1" key="2">
    <citation type="submission" date="2018-03" db="EMBL/GenBank/DDBJ databases">
        <title>The Triticum urartu genome reveals the dynamic nature of wheat genome evolution.</title>
        <authorList>
            <person name="Ling H."/>
            <person name="Ma B."/>
            <person name="Shi X."/>
            <person name="Liu H."/>
            <person name="Dong L."/>
            <person name="Sun H."/>
            <person name="Cao Y."/>
            <person name="Gao Q."/>
            <person name="Zheng S."/>
            <person name="Li Y."/>
            <person name="Yu Y."/>
            <person name="Du H."/>
            <person name="Qi M."/>
            <person name="Li Y."/>
            <person name="Yu H."/>
            <person name="Cui Y."/>
            <person name="Wang N."/>
            <person name="Chen C."/>
            <person name="Wu H."/>
            <person name="Zhao Y."/>
            <person name="Zhang J."/>
            <person name="Li Y."/>
            <person name="Zhou W."/>
            <person name="Zhang B."/>
            <person name="Hu W."/>
            <person name="Eijk M."/>
            <person name="Tang J."/>
            <person name="Witsenboer H."/>
            <person name="Zhao S."/>
            <person name="Li Z."/>
            <person name="Zhang A."/>
            <person name="Wang D."/>
            <person name="Liang C."/>
        </authorList>
    </citation>
    <scope>NUCLEOTIDE SEQUENCE [LARGE SCALE GENOMIC DNA]</scope>
    <source>
        <strain evidence="1">cv. G1812</strain>
    </source>
</reference>
<reference evidence="1" key="3">
    <citation type="submission" date="2022-06" db="UniProtKB">
        <authorList>
            <consortium name="EnsemblPlants"/>
        </authorList>
    </citation>
    <scope>IDENTIFICATION</scope>
</reference>
<proteinExistence type="predicted"/>
<reference evidence="2" key="1">
    <citation type="journal article" date="2013" name="Nature">
        <title>Draft genome of the wheat A-genome progenitor Triticum urartu.</title>
        <authorList>
            <person name="Ling H.Q."/>
            <person name="Zhao S."/>
            <person name="Liu D."/>
            <person name="Wang J."/>
            <person name="Sun H."/>
            <person name="Zhang C."/>
            <person name="Fan H."/>
            <person name="Li D."/>
            <person name="Dong L."/>
            <person name="Tao Y."/>
            <person name="Gao C."/>
            <person name="Wu H."/>
            <person name="Li Y."/>
            <person name="Cui Y."/>
            <person name="Guo X."/>
            <person name="Zheng S."/>
            <person name="Wang B."/>
            <person name="Yu K."/>
            <person name="Liang Q."/>
            <person name="Yang W."/>
            <person name="Lou X."/>
            <person name="Chen J."/>
            <person name="Feng M."/>
            <person name="Jian J."/>
            <person name="Zhang X."/>
            <person name="Luo G."/>
            <person name="Jiang Y."/>
            <person name="Liu J."/>
            <person name="Wang Z."/>
            <person name="Sha Y."/>
            <person name="Zhang B."/>
            <person name="Wu H."/>
            <person name="Tang D."/>
            <person name="Shen Q."/>
            <person name="Xue P."/>
            <person name="Zou S."/>
            <person name="Wang X."/>
            <person name="Liu X."/>
            <person name="Wang F."/>
            <person name="Yang Y."/>
            <person name="An X."/>
            <person name="Dong Z."/>
            <person name="Zhang K."/>
            <person name="Zhang X."/>
            <person name="Luo M.C."/>
            <person name="Dvorak J."/>
            <person name="Tong Y."/>
            <person name="Wang J."/>
            <person name="Yang H."/>
            <person name="Li Z."/>
            <person name="Wang D."/>
            <person name="Zhang A."/>
            <person name="Wang J."/>
        </authorList>
    </citation>
    <scope>NUCLEOTIDE SEQUENCE</scope>
    <source>
        <strain evidence="2">cv. G1812</strain>
    </source>
</reference>
<dbReference type="Gramene" id="TuG1812G0100001717.01.T01">
    <property type="protein sequence ID" value="TuG1812G0100001717.01.T01.cds441398"/>
    <property type="gene ID" value="TuG1812G0100001717.01"/>
</dbReference>
<dbReference type="Proteomes" id="UP000015106">
    <property type="component" value="Chromosome 1"/>
</dbReference>
<dbReference type="AlphaFoldDB" id="A0A8R7JY23"/>
<name>A0A8R7JY23_TRIUA</name>
<accession>A0A8R7JY23</accession>
<sequence length="64" mass="7543">KYASKNQCNGDYYHGMLESWMVRNDKIFGMAALHLNSWKHYLKEGLQITKLRAKQAKAQQIEAW</sequence>
<organism evidence="1 2">
    <name type="scientific">Triticum urartu</name>
    <name type="common">Red wild einkorn</name>
    <name type="synonym">Crithodium urartu</name>
    <dbReference type="NCBI Taxonomy" id="4572"/>
    <lineage>
        <taxon>Eukaryota</taxon>
        <taxon>Viridiplantae</taxon>
        <taxon>Streptophyta</taxon>
        <taxon>Embryophyta</taxon>
        <taxon>Tracheophyta</taxon>
        <taxon>Spermatophyta</taxon>
        <taxon>Magnoliopsida</taxon>
        <taxon>Liliopsida</taxon>
        <taxon>Poales</taxon>
        <taxon>Poaceae</taxon>
        <taxon>BOP clade</taxon>
        <taxon>Pooideae</taxon>
        <taxon>Triticodae</taxon>
        <taxon>Triticeae</taxon>
        <taxon>Triticinae</taxon>
        <taxon>Triticum</taxon>
    </lineage>
</organism>
<dbReference type="EnsemblPlants" id="TuG1812G0100001717.01.T01">
    <property type="protein sequence ID" value="TuG1812G0100001717.01.T01.cds441398"/>
    <property type="gene ID" value="TuG1812G0100001717.01"/>
</dbReference>
<keyword evidence="2" id="KW-1185">Reference proteome</keyword>
<protein>
    <submittedName>
        <fullName evidence="1">Uncharacterized protein</fullName>
    </submittedName>
</protein>
<evidence type="ECO:0000313" key="1">
    <source>
        <dbReference type="EnsemblPlants" id="TuG1812G0100001717.01.T01.cds441398"/>
    </source>
</evidence>
<evidence type="ECO:0000313" key="2">
    <source>
        <dbReference type="Proteomes" id="UP000015106"/>
    </source>
</evidence>